<name>A0ABS4LN87_9ACTN</name>
<dbReference type="Gene3D" id="1.25.10.10">
    <property type="entry name" value="Leucine-rich Repeat Variant"/>
    <property type="match status" value="1"/>
</dbReference>
<keyword evidence="2" id="KW-1185">Reference proteome</keyword>
<gene>
    <name evidence="1" type="ORF">J2Z21_001760</name>
</gene>
<proteinExistence type="predicted"/>
<comment type="caution">
    <text evidence="1">The sequence shown here is derived from an EMBL/GenBank/DDBJ whole genome shotgun (WGS) entry which is preliminary data.</text>
</comment>
<evidence type="ECO:0000313" key="2">
    <source>
        <dbReference type="Proteomes" id="UP001519309"/>
    </source>
</evidence>
<organism evidence="1 2">
    <name type="scientific">Streptomyces griseochromogenes</name>
    <dbReference type="NCBI Taxonomy" id="68214"/>
    <lineage>
        <taxon>Bacteria</taxon>
        <taxon>Bacillati</taxon>
        <taxon>Actinomycetota</taxon>
        <taxon>Actinomycetes</taxon>
        <taxon>Kitasatosporales</taxon>
        <taxon>Streptomycetaceae</taxon>
        <taxon>Streptomyces</taxon>
    </lineage>
</organism>
<dbReference type="InterPro" id="IPR011989">
    <property type="entry name" value="ARM-like"/>
</dbReference>
<sequence>MQEEIRDGAAAARRLVAGAGLRDVLDTGDPAAWLALDEGARADEWSFPPYVVPSWEETDGGRSLTAVLRGDGPLTEGQLALALCHRDGRIRHKALGRVAGLPTLLPLVAVRCTDWAQPVRERARKRLAEALDARTAAWLAPLVRRLGDRHRGDFALGLLGEVLRRAPGEGLTPLLASPDRPVRRFAYGLAVEEGFLSPAALARAAARDDDAVVQSLCAEAALAAVTDEDAEDVLGALLGAPGPRARSAGVTALRRLRRPEQAVGFLADRSALVRACARYVVRQYGTDPLPWYRERCAGPGDPALPPGAAVGLAECGTRADAALLWPLLDHPAPGVRARAVAGLRLLDVTDVPRMRRMLDDPAPGVVGEATLALLPSAALLPQAWLAARLAPERPRCVRVSAQRLLHAHGEVARLRAAVTLLGDADERLRTRAELTVRRALRWGARSRSGPEVAELLAEARSRLGRAPRRTGSLCCP</sequence>
<dbReference type="InterPro" id="IPR016024">
    <property type="entry name" value="ARM-type_fold"/>
</dbReference>
<dbReference type="Proteomes" id="UP001519309">
    <property type="component" value="Unassembled WGS sequence"/>
</dbReference>
<protein>
    <recommendedName>
        <fullName evidence="3">PBS lyase</fullName>
    </recommendedName>
</protein>
<dbReference type="RefSeq" id="WP_237281783.1">
    <property type="nucleotide sequence ID" value="NZ_CP016279.1"/>
</dbReference>
<accession>A0ABS4LN87</accession>
<dbReference type="SUPFAM" id="SSF48371">
    <property type="entry name" value="ARM repeat"/>
    <property type="match status" value="1"/>
</dbReference>
<evidence type="ECO:0008006" key="3">
    <source>
        <dbReference type="Google" id="ProtNLM"/>
    </source>
</evidence>
<evidence type="ECO:0000313" key="1">
    <source>
        <dbReference type="EMBL" id="MBP2048835.1"/>
    </source>
</evidence>
<reference evidence="1 2" key="1">
    <citation type="submission" date="2021-03" db="EMBL/GenBank/DDBJ databases">
        <title>Genomic Encyclopedia of Type Strains, Phase IV (KMG-IV): sequencing the most valuable type-strain genomes for metagenomic binning, comparative biology and taxonomic classification.</title>
        <authorList>
            <person name="Goeker M."/>
        </authorList>
    </citation>
    <scope>NUCLEOTIDE SEQUENCE [LARGE SCALE GENOMIC DNA]</scope>
    <source>
        <strain evidence="1 2">DSM 40499</strain>
    </source>
</reference>
<dbReference type="EMBL" id="JAGGLP010000003">
    <property type="protein sequence ID" value="MBP2048835.1"/>
    <property type="molecule type" value="Genomic_DNA"/>
</dbReference>